<reference evidence="1" key="1">
    <citation type="journal article" date="2015" name="Nature">
        <title>Complex archaea that bridge the gap between prokaryotes and eukaryotes.</title>
        <authorList>
            <person name="Spang A."/>
            <person name="Saw J.H."/>
            <person name="Jorgensen S.L."/>
            <person name="Zaremba-Niedzwiedzka K."/>
            <person name="Martijn J."/>
            <person name="Lind A.E."/>
            <person name="van Eijk R."/>
            <person name="Schleper C."/>
            <person name="Guy L."/>
            <person name="Ettema T.J."/>
        </authorList>
    </citation>
    <scope>NUCLEOTIDE SEQUENCE</scope>
</reference>
<gene>
    <name evidence="1" type="ORF">LCGC14_2210060</name>
</gene>
<sequence>MKIYLEIDSFSSLDYYKIFKTKIREDNISQAIDGLILTANFLFKNGINKIKKIKQIVSNFNIPIMLNPNTNSYYQFETNTRFIDNDVQERIQKHYNLNSFIYSTTDDKINDNIERILNFQKVFFKIEETIEPGTLLDFLDEADRTKVIKIDHYLITPFLYSGINFPSNNLDDYIRLSSNFQNKDNQLFLFLYFDETMYSRIERIINNWSDYFSSIILWNNSYNEFYNSKVQLTEFKDFLDKIVVFKDKLIFSYPGLLGLHYLQEFFSGFIIKKQLYPGDKKTPPTQSQILTPSIQIKFGKKSRTFYNPTNHCLNTKLDIENPVTLEHLRYAYNCECFVCENKILNDRRFFDTNIVKLIDNTSALMLL</sequence>
<protein>
    <submittedName>
        <fullName evidence="1">Uncharacterized protein</fullName>
    </submittedName>
</protein>
<accession>A0A0F9DE81</accession>
<proteinExistence type="predicted"/>
<dbReference type="AlphaFoldDB" id="A0A0F9DE81"/>
<evidence type="ECO:0000313" key="1">
    <source>
        <dbReference type="EMBL" id="KKL59964.1"/>
    </source>
</evidence>
<dbReference type="EMBL" id="LAZR01029309">
    <property type="protein sequence ID" value="KKL59964.1"/>
    <property type="molecule type" value="Genomic_DNA"/>
</dbReference>
<organism evidence="1">
    <name type="scientific">marine sediment metagenome</name>
    <dbReference type="NCBI Taxonomy" id="412755"/>
    <lineage>
        <taxon>unclassified sequences</taxon>
        <taxon>metagenomes</taxon>
        <taxon>ecological metagenomes</taxon>
    </lineage>
</organism>
<comment type="caution">
    <text evidence="1">The sequence shown here is derived from an EMBL/GenBank/DDBJ whole genome shotgun (WGS) entry which is preliminary data.</text>
</comment>
<name>A0A0F9DE81_9ZZZZ</name>